<accession>A0A516SK41</accession>
<feature type="domain" description="Nitroreductase" evidence="1">
    <location>
        <begin position="177"/>
        <end position="362"/>
    </location>
</feature>
<keyword evidence="3" id="KW-1185">Reference proteome</keyword>
<dbReference type="KEGG" id="cari:FNU76_20355"/>
<dbReference type="Proteomes" id="UP000317550">
    <property type="component" value="Chromosome"/>
</dbReference>
<dbReference type="CDD" id="cd02142">
    <property type="entry name" value="McbC_SagB-like_oxidoreductase"/>
    <property type="match status" value="1"/>
</dbReference>
<proteinExistence type="predicted"/>
<organism evidence="2 3">
    <name type="scientific">Chitinimonas arctica</name>
    <dbReference type="NCBI Taxonomy" id="2594795"/>
    <lineage>
        <taxon>Bacteria</taxon>
        <taxon>Pseudomonadati</taxon>
        <taxon>Pseudomonadota</taxon>
        <taxon>Betaproteobacteria</taxon>
        <taxon>Neisseriales</taxon>
        <taxon>Chitinibacteraceae</taxon>
        <taxon>Chitinimonas</taxon>
    </lineage>
</organism>
<sequence>MGMRIVKNINNPGGGIMRFKRAGTLVVYWQDEQLVFHNYAQRSTVQASFVTMEILNFFNDWQTTEAAAAFFDGYSAASIAGAVAELLDGGLLIAEATPAALQDQAIGRDWAPWLPEASFHFSSKDAAYVHRDSPPELKQSSLPITPPPPFFKSIAGATAIALPTPAMPLQDFGEVLLRRRTHRKFSAQAVALADIAQLLSMVWGVKGYIDTPTFGKLPLKTSPSGGARHPGEVYLMALRVEGLAPGIYHYHPVDHTLSLVNGQVSPERAASYCADQRYVGDAAALFLMTAMFPRTMWKYHKPRAYRVVLLDTGHLGQTFCLLATALGLAPFGTAALKDTLIEHDLGIDGVNESAMYVTGVGHRRTNAA</sequence>
<dbReference type="PANTHER" id="PTHR43745:SF2">
    <property type="entry name" value="NITROREDUCTASE MJ1384-RELATED"/>
    <property type="match status" value="1"/>
</dbReference>
<protein>
    <submittedName>
        <fullName evidence="2">SagB/ThcOx family dehydrogenase</fullName>
    </submittedName>
</protein>
<dbReference type="AlphaFoldDB" id="A0A516SK41"/>
<evidence type="ECO:0000259" key="1">
    <source>
        <dbReference type="Pfam" id="PF00881"/>
    </source>
</evidence>
<evidence type="ECO:0000313" key="3">
    <source>
        <dbReference type="Proteomes" id="UP000317550"/>
    </source>
</evidence>
<dbReference type="InterPro" id="IPR000415">
    <property type="entry name" value="Nitroreductase-like"/>
</dbReference>
<reference evidence="3" key="1">
    <citation type="submission" date="2019-07" db="EMBL/GenBank/DDBJ databases">
        <title>Chitinimonas sp. nov., isolated from Ny-Alesund, arctica soil.</title>
        <authorList>
            <person name="Xu Q."/>
            <person name="Peng F."/>
        </authorList>
    </citation>
    <scope>NUCLEOTIDE SEQUENCE [LARGE SCALE GENOMIC DNA]</scope>
    <source>
        <strain evidence="3">R3-44</strain>
    </source>
</reference>
<name>A0A516SK41_9NEIS</name>
<dbReference type="SUPFAM" id="SSF55469">
    <property type="entry name" value="FMN-dependent nitroreductase-like"/>
    <property type="match status" value="1"/>
</dbReference>
<dbReference type="OrthoDB" id="7783880at2"/>
<dbReference type="NCBIfam" id="TIGR03605">
    <property type="entry name" value="antibiot_sagB"/>
    <property type="match status" value="1"/>
</dbReference>
<dbReference type="PANTHER" id="PTHR43745">
    <property type="entry name" value="NITROREDUCTASE MJ1384-RELATED"/>
    <property type="match status" value="1"/>
</dbReference>
<dbReference type="InterPro" id="IPR029479">
    <property type="entry name" value="Nitroreductase"/>
</dbReference>
<dbReference type="Pfam" id="PF00881">
    <property type="entry name" value="Nitroreductase"/>
    <property type="match status" value="1"/>
</dbReference>
<dbReference type="InterPro" id="IPR052544">
    <property type="entry name" value="Bacteriocin_Proc_Enz"/>
</dbReference>
<dbReference type="InterPro" id="IPR020051">
    <property type="entry name" value="SagB-type_dehydrogenase"/>
</dbReference>
<dbReference type="GO" id="GO:0016491">
    <property type="term" value="F:oxidoreductase activity"/>
    <property type="evidence" value="ECO:0007669"/>
    <property type="project" value="InterPro"/>
</dbReference>
<evidence type="ECO:0000313" key="2">
    <source>
        <dbReference type="EMBL" id="QDQ28520.1"/>
    </source>
</evidence>
<dbReference type="EMBL" id="CP041730">
    <property type="protein sequence ID" value="QDQ28520.1"/>
    <property type="molecule type" value="Genomic_DNA"/>
</dbReference>
<gene>
    <name evidence="2" type="ORF">FNU76_20355</name>
</gene>
<dbReference type="Gene3D" id="3.40.109.10">
    <property type="entry name" value="NADH Oxidase"/>
    <property type="match status" value="1"/>
</dbReference>